<keyword evidence="1" id="KW-0805">Transcription regulation</keyword>
<dbReference type="NCBIfam" id="NF033788">
    <property type="entry name" value="HTH_metalloreg"/>
    <property type="match status" value="1"/>
</dbReference>
<name>A0ABX8JA31_9BACT</name>
<sequence>MENIALLFQSLDDQTRLRLLALLLQAEELCVCDLVAVLKLPQSTVSRQLAILKSAGWVKGRRGGAWNHYSINASLEPVQQFLVPVLRNFLLVTDTAREDLRRLRERRGLACCPEAVKSKKSDLEGRDPGEGEP</sequence>
<dbReference type="SMART" id="SM00418">
    <property type="entry name" value="HTH_ARSR"/>
    <property type="match status" value="1"/>
</dbReference>
<keyword evidence="3" id="KW-0804">Transcription</keyword>
<evidence type="ECO:0000256" key="2">
    <source>
        <dbReference type="ARBA" id="ARBA00023125"/>
    </source>
</evidence>
<dbReference type="InterPro" id="IPR001845">
    <property type="entry name" value="HTH_ArsR_DNA-bd_dom"/>
</dbReference>
<dbReference type="PANTHER" id="PTHR43132:SF2">
    <property type="entry name" value="ARSENICAL RESISTANCE OPERON REPRESSOR ARSR-RELATED"/>
    <property type="match status" value="1"/>
</dbReference>
<evidence type="ECO:0000256" key="1">
    <source>
        <dbReference type="ARBA" id="ARBA00023015"/>
    </source>
</evidence>
<accession>A0ABX8JA31</accession>
<keyword evidence="6" id="KW-1185">Reference proteome</keyword>
<keyword evidence="2" id="KW-0238">DNA-binding</keyword>
<evidence type="ECO:0000313" key="5">
    <source>
        <dbReference type="EMBL" id="QWV92400.1"/>
    </source>
</evidence>
<gene>
    <name evidence="5" type="ORF">KP004_14450</name>
</gene>
<dbReference type="Proteomes" id="UP000683557">
    <property type="component" value="Chromosome"/>
</dbReference>
<evidence type="ECO:0000256" key="3">
    <source>
        <dbReference type="ARBA" id="ARBA00023163"/>
    </source>
</evidence>
<feature type="domain" description="HTH arsR-type" evidence="4">
    <location>
        <begin position="1"/>
        <end position="93"/>
    </location>
</feature>
<dbReference type="Pfam" id="PF01022">
    <property type="entry name" value="HTH_5"/>
    <property type="match status" value="1"/>
</dbReference>
<evidence type="ECO:0000313" key="6">
    <source>
        <dbReference type="Proteomes" id="UP000683557"/>
    </source>
</evidence>
<reference evidence="5 6" key="1">
    <citation type="submission" date="2021-06" db="EMBL/GenBank/DDBJ databases">
        <title>Gemonas diversity in paddy soil.</title>
        <authorList>
            <person name="Liu G."/>
        </authorList>
    </citation>
    <scope>NUCLEOTIDE SEQUENCE [LARGE SCALE GENOMIC DNA]</scope>
    <source>
        <strain evidence="5 6">RG10</strain>
    </source>
</reference>
<protein>
    <submittedName>
        <fullName evidence="5">Metalloregulator ArsR/SmtB family transcription factor</fullName>
    </submittedName>
</protein>
<proteinExistence type="predicted"/>
<organism evidence="5 6">
    <name type="scientific">Geomonas oryzisoli</name>
    <dbReference type="NCBI Taxonomy" id="2847992"/>
    <lineage>
        <taxon>Bacteria</taxon>
        <taxon>Pseudomonadati</taxon>
        <taxon>Thermodesulfobacteriota</taxon>
        <taxon>Desulfuromonadia</taxon>
        <taxon>Geobacterales</taxon>
        <taxon>Geobacteraceae</taxon>
        <taxon>Geomonas</taxon>
    </lineage>
</organism>
<dbReference type="InterPro" id="IPR051011">
    <property type="entry name" value="Metal_resp_trans_reg"/>
</dbReference>
<dbReference type="EMBL" id="CP076723">
    <property type="protein sequence ID" value="QWV92400.1"/>
    <property type="molecule type" value="Genomic_DNA"/>
</dbReference>
<dbReference type="PANTHER" id="PTHR43132">
    <property type="entry name" value="ARSENICAL RESISTANCE OPERON REPRESSOR ARSR-RELATED"/>
    <property type="match status" value="1"/>
</dbReference>
<dbReference type="RefSeq" id="WP_216799214.1">
    <property type="nucleotide sequence ID" value="NZ_CP076723.1"/>
</dbReference>
<dbReference type="CDD" id="cd00090">
    <property type="entry name" value="HTH_ARSR"/>
    <property type="match status" value="1"/>
</dbReference>
<dbReference type="InterPro" id="IPR011991">
    <property type="entry name" value="ArsR-like_HTH"/>
</dbReference>
<evidence type="ECO:0000259" key="4">
    <source>
        <dbReference type="PROSITE" id="PS50987"/>
    </source>
</evidence>
<dbReference type="PROSITE" id="PS50987">
    <property type="entry name" value="HTH_ARSR_2"/>
    <property type="match status" value="1"/>
</dbReference>